<dbReference type="HOGENOM" id="CLU_821036_0_0_5"/>
<geneLocation type="plasmid" evidence="1 2">
    <name>pR132505</name>
</geneLocation>
<sequence>MSSNSGGRIKLVNAGTHQNIAVDTIELDRSNPRIRKFLEMYGDNPSPEAIYLALGAGNEEEPGSSSSTTFEKLKQSILTNGGIIQPVILNRRADGTLVCVEGNTRVALYKSFLDDGVKGSWTHIPSLVHDEIDEASVHAIRLQIHLVGTRPWDPYSKAKYLYELRTQEHLPFATIVDYCGGRQSEVLESINAYADIEKYYRPVVGEDGEFDTTRFSGFVELQKAGIKQAINQAGFDCFDFARWIHGGKLHPLQKVRVLPRVLRNEKAREIFLKDGIKKAEAVLEKPDLTKTLQEAQLGQLARALVTQIAALRYDEHQRIEADPGGETAQALIDAQAELSKLVLSLKLG</sequence>
<dbReference type="EMBL" id="CP001627">
    <property type="protein sequence ID" value="ACS61056.1"/>
    <property type="molecule type" value="Genomic_DNA"/>
</dbReference>
<proteinExistence type="predicted"/>
<evidence type="ECO:0000313" key="2">
    <source>
        <dbReference type="Proteomes" id="UP000002256"/>
    </source>
</evidence>
<keyword evidence="1" id="KW-0614">Plasmid</keyword>
<gene>
    <name evidence="1" type="ordered locus">Rleg_6305</name>
</gene>
<dbReference type="AlphaFoldDB" id="C6BAE8"/>
<evidence type="ECO:0000313" key="1">
    <source>
        <dbReference type="EMBL" id="ACS61056.1"/>
    </source>
</evidence>
<evidence type="ECO:0008006" key="3">
    <source>
        <dbReference type="Google" id="ProtNLM"/>
    </source>
</evidence>
<accession>C6BAE8</accession>
<dbReference type="KEGG" id="rlg:Rleg_6305"/>
<dbReference type="Gene3D" id="3.90.1530.10">
    <property type="entry name" value="Conserved hypothetical protein from pyrococcus furiosus pfu- 392566-001, ParB domain"/>
    <property type="match status" value="1"/>
</dbReference>
<name>C6BAE8_RHILS</name>
<dbReference type="Proteomes" id="UP000002256">
    <property type="component" value="Plasmid pR132505"/>
</dbReference>
<protein>
    <recommendedName>
        <fullName evidence="3">ParB/Sulfiredoxin domain-containing protein</fullName>
    </recommendedName>
</protein>
<organism evidence="1 2">
    <name type="scientific">Rhizobium leguminosarum bv. trifolii (strain WSM1325)</name>
    <dbReference type="NCBI Taxonomy" id="395491"/>
    <lineage>
        <taxon>Bacteria</taxon>
        <taxon>Pseudomonadati</taxon>
        <taxon>Pseudomonadota</taxon>
        <taxon>Alphaproteobacteria</taxon>
        <taxon>Hyphomicrobiales</taxon>
        <taxon>Rhizobiaceae</taxon>
        <taxon>Rhizobium/Agrobacterium group</taxon>
        <taxon>Rhizobium</taxon>
    </lineage>
</organism>
<reference evidence="1 2" key="1">
    <citation type="journal article" date="2010" name="Stand. Genomic Sci.">
        <title>Complete genome sequence of Rhizobium leguminosarum bv. trifolii strain WSM1325, an effective microsymbiont of annual Mediterranean clovers.</title>
        <authorList>
            <person name="Reeve W."/>
            <person name="O'Hara G."/>
            <person name="Chain P."/>
            <person name="Ardley J."/>
            <person name="Brau L."/>
            <person name="Nandesena K."/>
            <person name="Tiwari R."/>
            <person name="Copeland A."/>
            <person name="Nolan M."/>
            <person name="Han C."/>
            <person name="Brettin T."/>
            <person name="Land M."/>
            <person name="Ovchinikova G."/>
            <person name="Ivanova N."/>
            <person name="Mavromatis K."/>
            <person name="Markowitz V."/>
            <person name="Kyrpides N."/>
            <person name="Melino V."/>
            <person name="Denton M."/>
            <person name="Yates R."/>
            <person name="Howieson J."/>
        </authorList>
    </citation>
    <scope>NUCLEOTIDE SEQUENCE [LARGE SCALE GENOMIC DNA]</scope>
    <source>
        <strain evidence="2">WSM1325</strain>
        <plasmid evidence="2">Plasmid pR132505</plasmid>
    </source>
</reference>